<dbReference type="GO" id="GO:0016763">
    <property type="term" value="F:pentosyltransferase activity"/>
    <property type="evidence" value="ECO:0007669"/>
    <property type="project" value="TreeGrafter"/>
</dbReference>
<gene>
    <name evidence="10" type="ORF">DVT68_14770</name>
</gene>
<dbReference type="GO" id="GO:0010041">
    <property type="term" value="P:response to iron(III) ion"/>
    <property type="evidence" value="ECO:0007669"/>
    <property type="project" value="TreeGrafter"/>
</dbReference>
<evidence type="ECO:0000256" key="1">
    <source>
        <dbReference type="ARBA" id="ARBA00004651"/>
    </source>
</evidence>
<dbReference type="Proteomes" id="UP000254711">
    <property type="component" value="Unassembled WGS sequence"/>
</dbReference>
<dbReference type="GO" id="GO:0005886">
    <property type="term" value="C:plasma membrane"/>
    <property type="evidence" value="ECO:0007669"/>
    <property type="project" value="UniProtKB-SubCell"/>
</dbReference>
<name>A0A370K550_9GAMM</name>
<evidence type="ECO:0000256" key="7">
    <source>
        <dbReference type="ARBA" id="ARBA00023136"/>
    </source>
</evidence>
<dbReference type="EMBL" id="QQSY01000004">
    <property type="protein sequence ID" value="RDI97557.1"/>
    <property type="molecule type" value="Genomic_DNA"/>
</dbReference>
<dbReference type="AlphaFoldDB" id="A0A370K550"/>
<organism evidence="10 11">
    <name type="scientific">Dyella solisilvae</name>
    <dbReference type="NCBI Taxonomy" id="1920168"/>
    <lineage>
        <taxon>Bacteria</taxon>
        <taxon>Pseudomonadati</taxon>
        <taxon>Pseudomonadota</taxon>
        <taxon>Gammaproteobacteria</taxon>
        <taxon>Lysobacterales</taxon>
        <taxon>Rhodanobacteraceae</taxon>
        <taxon>Dyella</taxon>
    </lineage>
</organism>
<comment type="caution">
    <text evidence="10">The sequence shown here is derived from an EMBL/GenBank/DDBJ whole genome shotgun (WGS) entry which is preliminary data.</text>
</comment>
<keyword evidence="3" id="KW-0328">Glycosyltransferase</keyword>
<feature type="transmembrane region" description="Helical" evidence="8">
    <location>
        <begin position="262"/>
        <end position="285"/>
    </location>
</feature>
<evidence type="ECO:0000256" key="5">
    <source>
        <dbReference type="ARBA" id="ARBA00022692"/>
    </source>
</evidence>
<feature type="transmembrane region" description="Helical" evidence="8">
    <location>
        <begin position="95"/>
        <end position="112"/>
    </location>
</feature>
<dbReference type="OrthoDB" id="9775035at2"/>
<keyword evidence="4 10" id="KW-0808">Transferase</keyword>
<evidence type="ECO:0000313" key="11">
    <source>
        <dbReference type="Proteomes" id="UP000254711"/>
    </source>
</evidence>
<evidence type="ECO:0000256" key="3">
    <source>
        <dbReference type="ARBA" id="ARBA00022676"/>
    </source>
</evidence>
<dbReference type="Pfam" id="PF13231">
    <property type="entry name" value="PMT_2"/>
    <property type="match status" value="1"/>
</dbReference>
<accession>A0A370K550</accession>
<evidence type="ECO:0000313" key="10">
    <source>
        <dbReference type="EMBL" id="RDI97557.1"/>
    </source>
</evidence>
<keyword evidence="7 8" id="KW-0472">Membrane</keyword>
<evidence type="ECO:0000256" key="4">
    <source>
        <dbReference type="ARBA" id="ARBA00022679"/>
    </source>
</evidence>
<feature type="transmembrane region" description="Helical" evidence="8">
    <location>
        <begin position="171"/>
        <end position="199"/>
    </location>
</feature>
<evidence type="ECO:0000256" key="2">
    <source>
        <dbReference type="ARBA" id="ARBA00022475"/>
    </source>
</evidence>
<proteinExistence type="predicted"/>
<sequence>MSFMGHIPRSAVYVWLSLLLLALGMSFQGTRPLWNTDEGRYVDNALQMLDSGNFLTPAYNADHKNFAKPPLTLWAIAATVHVMGSNTWAVRIPSAMAFVLTSLLLCVMGRHLLPDKAWLPGLVYACTAGPFIAGNVVSTDDLLTLCEAIAMCGFFQAAFGPADAQQRLPVLVMWFGFGLAFLTKGTPGLMPLLAIVVFIARRDGMRGIRRYFPWMGLVLFALVGFTWYAVVVLRYPQLLDYYLKYELYGRIFTSAHNRNPQWYGWLVAYVPVFVLGTLPWWPMLVPELKAALSPRNWRRRWHERSPALFLELWLALSLLVFCIARSRLPVYVLPLFMPMALMIALALRDRIDLTSWRQRIMLGIWVVLLLGIKGGAALYGHPLSDDRAIARQLASMVGQTDYSAIAFVEAVESTEQRVEHTPWGIRLYLGKPIYAIAWKHPDAAQKICRLSDRHSSLLLVVDGSIGAATMPAVLAQCPGRQHVELGSLSTARVALLRRVAIAP</sequence>
<keyword evidence="6 8" id="KW-1133">Transmembrane helix</keyword>
<feature type="transmembrane region" description="Helical" evidence="8">
    <location>
        <begin position="306"/>
        <end position="324"/>
    </location>
</feature>
<comment type="subcellular location">
    <subcellularLocation>
        <location evidence="1">Cell membrane</location>
        <topology evidence="1">Multi-pass membrane protein</topology>
    </subcellularLocation>
</comment>
<protein>
    <submittedName>
        <fullName evidence="10">Glycosyltransferase family 39 protein</fullName>
    </submittedName>
</protein>
<feature type="transmembrane region" description="Helical" evidence="8">
    <location>
        <begin position="118"/>
        <end position="137"/>
    </location>
</feature>
<keyword evidence="5 8" id="KW-0812">Transmembrane</keyword>
<evidence type="ECO:0000259" key="9">
    <source>
        <dbReference type="Pfam" id="PF13231"/>
    </source>
</evidence>
<dbReference type="PANTHER" id="PTHR33908:SF3">
    <property type="entry name" value="UNDECAPRENYL PHOSPHATE-ALPHA-4-AMINO-4-DEOXY-L-ARABINOSE ARABINOSYL TRANSFERASE"/>
    <property type="match status" value="1"/>
</dbReference>
<feature type="transmembrane region" description="Helical" evidence="8">
    <location>
        <begin position="211"/>
        <end position="235"/>
    </location>
</feature>
<feature type="transmembrane region" description="Helical" evidence="8">
    <location>
        <begin position="330"/>
        <end position="348"/>
    </location>
</feature>
<evidence type="ECO:0000256" key="8">
    <source>
        <dbReference type="SAM" id="Phobius"/>
    </source>
</evidence>
<dbReference type="InterPro" id="IPR050297">
    <property type="entry name" value="LipidA_mod_glycosyltrf_83"/>
</dbReference>
<feature type="domain" description="Glycosyltransferase RgtA/B/C/D-like" evidence="9">
    <location>
        <begin position="68"/>
        <end position="226"/>
    </location>
</feature>
<reference evidence="10 11" key="1">
    <citation type="submission" date="2018-07" db="EMBL/GenBank/DDBJ databases">
        <title>Dyella solisilvae sp. nov., isolated from the pine and broad-leaved mixed forest soil.</title>
        <authorList>
            <person name="Gao Z."/>
            <person name="Qiu L."/>
        </authorList>
    </citation>
    <scope>NUCLEOTIDE SEQUENCE [LARGE SCALE GENOMIC DNA]</scope>
    <source>
        <strain evidence="10 11">DHG54</strain>
    </source>
</reference>
<dbReference type="PANTHER" id="PTHR33908">
    <property type="entry name" value="MANNOSYLTRANSFERASE YKCB-RELATED"/>
    <property type="match status" value="1"/>
</dbReference>
<keyword evidence="11" id="KW-1185">Reference proteome</keyword>
<dbReference type="RefSeq" id="WP_114825875.1">
    <property type="nucleotide sequence ID" value="NZ_QQSY01000004.1"/>
</dbReference>
<feature type="transmembrane region" description="Helical" evidence="8">
    <location>
        <begin position="360"/>
        <end position="379"/>
    </location>
</feature>
<dbReference type="InterPro" id="IPR038731">
    <property type="entry name" value="RgtA/B/C-like"/>
</dbReference>
<keyword evidence="2" id="KW-1003">Cell membrane</keyword>
<dbReference type="GO" id="GO:0009103">
    <property type="term" value="P:lipopolysaccharide biosynthetic process"/>
    <property type="evidence" value="ECO:0007669"/>
    <property type="project" value="UniProtKB-ARBA"/>
</dbReference>
<evidence type="ECO:0000256" key="6">
    <source>
        <dbReference type="ARBA" id="ARBA00022989"/>
    </source>
</evidence>